<feature type="transmembrane region" description="Helical" evidence="6">
    <location>
        <begin position="85"/>
        <end position="114"/>
    </location>
</feature>
<feature type="transmembrane region" description="Helical" evidence="6">
    <location>
        <begin position="436"/>
        <end position="458"/>
    </location>
</feature>
<keyword evidence="5 6" id="KW-0472">Membrane</keyword>
<feature type="transmembrane region" description="Helical" evidence="6">
    <location>
        <begin position="314"/>
        <end position="338"/>
    </location>
</feature>
<feature type="transmembrane region" description="Helical" evidence="6">
    <location>
        <begin position="464"/>
        <end position="490"/>
    </location>
</feature>
<reference evidence="7 8" key="1">
    <citation type="submission" date="2015-09" db="EMBL/GenBank/DDBJ databases">
        <authorList>
            <consortium name="Pathogen Informatics"/>
        </authorList>
    </citation>
    <scope>NUCLEOTIDE SEQUENCE [LARGE SCALE GENOMIC DNA]</scope>
    <source>
        <strain evidence="7 8">2789STDY5608840</strain>
    </source>
</reference>
<protein>
    <submittedName>
        <fullName evidence="7">Transmembrane protein</fullName>
    </submittedName>
</protein>
<feature type="transmembrane region" description="Helical" evidence="6">
    <location>
        <begin position="160"/>
        <end position="181"/>
    </location>
</feature>
<evidence type="ECO:0000256" key="5">
    <source>
        <dbReference type="ARBA" id="ARBA00023136"/>
    </source>
</evidence>
<feature type="transmembrane region" description="Helical" evidence="6">
    <location>
        <begin position="187"/>
        <end position="209"/>
    </location>
</feature>
<dbReference type="AlphaFoldDB" id="A0A174CW53"/>
<dbReference type="PANTHER" id="PTHR30250:SF26">
    <property type="entry name" value="PSMA PROTEIN"/>
    <property type="match status" value="1"/>
</dbReference>
<keyword evidence="4 6" id="KW-1133">Transmembrane helix</keyword>
<sequence length="507" mass="57336">MKTESTGKRLAKNTAYMYVRMVILTVITLYTSRIVLQQLGVDDFGIYGVIGSVVAMFSSLRGLFATSTQRFVNYSMGEGKFDKVCTIFNMSILIHVIISIALFVLGEGLGIWFIECKMSIDPSRVFATHWVLQFSLLSVVISMITTPFDALVLAHEKMNFYAYIAVLEAVLRLAIVFALAYSPIDKLILYAILQFIITIIVFLVNLWYCRSRFSECRFKRVWDKKIFIDMSAFAGWNFLGNTAFAITQNGLNMLINTFCGVVANAARTIAYQANAALGKALDSVTTVINPYCTKTYASGQIERTLDMIYFASKIYIILQIFIALPLCVFSKEILLLWLGQVPDYTIGFMKIIMLHSVIRSIHYPLNNLFKTVGNLKRYQLAEISILSLPLLASYILLRQGCEPYVVFWTLIIFEVINYVAIIAIAKEDAHLPIRAYLKRTIIPCAISVIITIGGYSLCMAYSGLYYRLFCLIISMAVVLAIMFCIGLNAYERKLIINLLKTDNRNIR</sequence>
<dbReference type="InterPro" id="IPR050833">
    <property type="entry name" value="Poly_Biosynth_Transport"/>
</dbReference>
<evidence type="ECO:0000313" key="8">
    <source>
        <dbReference type="Proteomes" id="UP000095517"/>
    </source>
</evidence>
<dbReference type="GO" id="GO:0005886">
    <property type="term" value="C:plasma membrane"/>
    <property type="evidence" value="ECO:0007669"/>
    <property type="project" value="UniProtKB-SubCell"/>
</dbReference>
<dbReference type="EMBL" id="CYZH01000006">
    <property type="protein sequence ID" value="CUO16349.1"/>
    <property type="molecule type" value="Genomic_DNA"/>
</dbReference>
<keyword evidence="3 6" id="KW-0812">Transmembrane</keyword>
<feature type="transmembrane region" description="Helical" evidence="6">
    <location>
        <begin position="15"/>
        <end position="32"/>
    </location>
</feature>
<evidence type="ECO:0000256" key="6">
    <source>
        <dbReference type="SAM" id="Phobius"/>
    </source>
</evidence>
<feature type="transmembrane region" description="Helical" evidence="6">
    <location>
        <begin position="403"/>
        <end position="424"/>
    </location>
</feature>
<proteinExistence type="predicted"/>
<evidence type="ECO:0000256" key="2">
    <source>
        <dbReference type="ARBA" id="ARBA00022475"/>
    </source>
</evidence>
<feature type="transmembrane region" description="Helical" evidence="6">
    <location>
        <begin position="134"/>
        <end position="153"/>
    </location>
</feature>
<gene>
    <name evidence="7" type="ORF">ERS852397_01501</name>
</gene>
<evidence type="ECO:0000256" key="1">
    <source>
        <dbReference type="ARBA" id="ARBA00004651"/>
    </source>
</evidence>
<feature type="transmembrane region" description="Helical" evidence="6">
    <location>
        <begin position="377"/>
        <end position="397"/>
    </location>
</feature>
<accession>A0A174CW53</accession>
<organism evidence="7 8">
    <name type="scientific">Bacteroides finegoldii</name>
    <dbReference type="NCBI Taxonomy" id="338188"/>
    <lineage>
        <taxon>Bacteria</taxon>
        <taxon>Pseudomonadati</taxon>
        <taxon>Bacteroidota</taxon>
        <taxon>Bacteroidia</taxon>
        <taxon>Bacteroidales</taxon>
        <taxon>Bacteroidaceae</taxon>
        <taxon>Bacteroides</taxon>
    </lineage>
</organism>
<evidence type="ECO:0000256" key="3">
    <source>
        <dbReference type="ARBA" id="ARBA00022692"/>
    </source>
</evidence>
<evidence type="ECO:0000313" key="7">
    <source>
        <dbReference type="EMBL" id="CUO16349.1"/>
    </source>
</evidence>
<feature type="transmembrane region" description="Helical" evidence="6">
    <location>
        <begin position="344"/>
        <end position="365"/>
    </location>
</feature>
<dbReference type="PANTHER" id="PTHR30250">
    <property type="entry name" value="PST FAMILY PREDICTED COLANIC ACID TRANSPORTER"/>
    <property type="match status" value="1"/>
</dbReference>
<keyword evidence="2" id="KW-1003">Cell membrane</keyword>
<dbReference type="RefSeq" id="WP_055278801.1">
    <property type="nucleotide sequence ID" value="NZ_CABIXA010000006.1"/>
</dbReference>
<feature type="transmembrane region" description="Helical" evidence="6">
    <location>
        <begin position="44"/>
        <end position="64"/>
    </location>
</feature>
<name>A0A174CW53_9BACE</name>
<dbReference type="STRING" id="338188.ERS852397_01501"/>
<comment type="subcellular location">
    <subcellularLocation>
        <location evidence="1">Cell membrane</location>
        <topology evidence="1">Multi-pass membrane protein</topology>
    </subcellularLocation>
</comment>
<evidence type="ECO:0000256" key="4">
    <source>
        <dbReference type="ARBA" id="ARBA00022989"/>
    </source>
</evidence>
<dbReference type="Proteomes" id="UP000095517">
    <property type="component" value="Unassembled WGS sequence"/>
</dbReference>